<feature type="binding site" evidence="3">
    <location>
        <position position="102"/>
    </location>
    <ligand>
        <name>ATP</name>
        <dbReference type="ChEBI" id="CHEBI:30616"/>
    </ligand>
</feature>
<dbReference type="InterPro" id="IPR000719">
    <property type="entry name" value="Prot_kinase_dom"/>
</dbReference>
<keyword evidence="4" id="KW-0723">Serine/threonine-protein kinase</keyword>
<dbReference type="Proteomes" id="UP000887540">
    <property type="component" value="Unplaced"/>
</dbReference>
<dbReference type="PROSITE" id="PS50011">
    <property type="entry name" value="PROTEIN_KINASE_DOM"/>
    <property type="match status" value="1"/>
</dbReference>
<evidence type="ECO:0000313" key="6">
    <source>
        <dbReference type="Proteomes" id="UP000887540"/>
    </source>
</evidence>
<feature type="domain" description="Protein kinase" evidence="5">
    <location>
        <begin position="72"/>
        <end position="339"/>
    </location>
</feature>
<dbReference type="GO" id="GO:0000045">
    <property type="term" value="P:autophagosome assembly"/>
    <property type="evidence" value="ECO:0007669"/>
    <property type="project" value="TreeGrafter"/>
</dbReference>
<evidence type="ECO:0000256" key="4">
    <source>
        <dbReference type="RuleBase" id="RU000304"/>
    </source>
</evidence>
<evidence type="ECO:0000256" key="2">
    <source>
        <dbReference type="ARBA" id="ARBA00022840"/>
    </source>
</evidence>
<dbReference type="InterPro" id="IPR008271">
    <property type="entry name" value="Ser/Thr_kinase_AS"/>
</dbReference>
<accession>A0A914EJV6</accession>
<keyword evidence="1 3" id="KW-0547">Nucleotide-binding</keyword>
<dbReference type="GO" id="GO:0004674">
    <property type="term" value="F:protein serine/threonine kinase activity"/>
    <property type="evidence" value="ECO:0007669"/>
    <property type="project" value="UniProtKB-KW"/>
</dbReference>
<dbReference type="PROSITE" id="PS00108">
    <property type="entry name" value="PROTEIN_KINASE_ST"/>
    <property type="match status" value="1"/>
</dbReference>
<dbReference type="InterPro" id="IPR045269">
    <property type="entry name" value="Atg1-like"/>
</dbReference>
<dbReference type="GO" id="GO:0005829">
    <property type="term" value="C:cytosol"/>
    <property type="evidence" value="ECO:0007669"/>
    <property type="project" value="TreeGrafter"/>
</dbReference>
<dbReference type="GO" id="GO:0010508">
    <property type="term" value="P:positive regulation of autophagy"/>
    <property type="evidence" value="ECO:0007669"/>
    <property type="project" value="TreeGrafter"/>
</dbReference>
<dbReference type="SMART" id="SM00220">
    <property type="entry name" value="S_TKc"/>
    <property type="match status" value="1"/>
</dbReference>
<dbReference type="Gene3D" id="1.10.510.10">
    <property type="entry name" value="Transferase(Phosphotransferase) domain 1"/>
    <property type="match status" value="1"/>
</dbReference>
<dbReference type="GO" id="GO:0048675">
    <property type="term" value="P:axon extension"/>
    <property type="evidence" value="ECO:0007669"/>
    <property type="project" value="TreeGrafter"/>
</dbReference>
<organism evidence="6 7">
    <name type="scientific">Acrobeloides nanus</name>
    <dbReference type="NCBI Taxonomy" id="290746"/>
    <lineage>
        <taxon>Eukaryota</taxon>
        <taxon>Metazoa</taxon>
        <taxon>Ecdysozoa</taxon>
        <taxon>Nematoda</taxon>
        <taxon>Chromadorea</taxon>
        <taxon>Rhabditida</taxon>
        <taxon>Tylenchina</taxon>
        <taxon>Cephalobomorpha</taxon>
        <taxon>Cephaloboidea</taxon>
        <taxon>Cephalobidae</taxon>
        <taxon>Acrobeloides</taxon>
    </lineage>
</organism>
<dbReference type="AlphaFoldDB" id="A0A914EJV6"/>
<dbReference type="PANTHER" id="PTHR24348:SF45">
    <property type="entry name" value="PROTEIN KINASE DOMAIN-CONTAINING PROTEIN"/>
    <property type="match status" value="1"/>
</dbReference>
<dbReference type="GO" id="GO:0000422">
    <property type="term" value="P:autophagy of mitochondrion"/>
    <property type="evidence" value="ECO:0007669"/>
    <property type="project" value="TreeGrafter"/>
</dbReference>
<reference evidence="7" key="1">
    <citation type="submission" date="2022-11" db="UniProtKB">
        <authorList>
            <consortium name="WormBaseParasite"/>
        </authorList>
    </citation>
    <scope>IDENTIFICATION</scope>
</reference>
<keyword evidence="6" id="KW-1185">Reference proteome</keyword>
<dbReference type="WBParaSite" id="ACRNAN_scaffold843.g14157.t1">
    <property type="protein sequence ID" value="ACRNAN_scaffold843.g14157.t1"/>
    <property type="gene ID" value="ACRNAN_scaffold843.g14157"/>
</dbReference>
<dbReference type="PANTHER" id="PTHR24348">
    <property type="entry name" value="SERINE/THREONINE-PROTEIN KINASE UNC-51-RELATED"/>
    <property type="match status" value="1"/>
</dbReference>
<evidence type="ECO:0000313" key="7">
    <source>
        <dbReference type="WBParaSite" id="ACRNAN_scaffold843.g14157.t1"/>
    </source>
</evidence>
<dbReference type="GO" id="GO:0061709">
    <property type="term" value="P:reticulophagy"/>
    <property type="evidence" value="ECO:0007669"/>
    <property type="project" value="TreeGrafter"/>
</dbReference>
<dbReference type="SUPFAM" id="SSF56112">
    <property type="entry name" value="Protein kinase-like (PK-like)"/>
    <property type="match status" value="1"/>
</dbReference>
<dbReference type="InterPro" id="IPR017441">
    <property type="entry name" value="Protein_kinase_ATP_BS"/>
</dbReference>
<keyword evidence="4" id="KW-0418">Kinase</keyword>
<protein>
    <submittedName>
        <fullName evidence="7">Protein kinase domain-containing protein</fullName>
    </submittedName>
</protein>
<dbReference type="GO" id="GO:0005524">
    <property type="term" value="F:ATP binding"/>
    <property type="evidence" value="ECO:0007669"/>
    <property type="project" value="UniProtKB-UniRule"/>
</dbReference>
<dbReference type="PROSITE" id="PS00107">
    <property type="entry name" value="PROTEIN_KINASE_ATP"/>
    <property type="match status" value="1"/>
</dbReference>
<dbReference type="InterPro" id="IPR011009">
    <property type="entry name" value="Kinase-like_dom_sf"/>
</dbReference>
<name>A0A914EJV6_9BILA</name>
<dbReference type="GO" id="GO:0034045">
    <property type="term" value="C:phagophore assembly site membrane"/>
    <property type="evidence" value="ECO:0007669"/>
    <property type="project" value="TreeGrafter"/>
</dbReference>
<proteinExistence type="inferred from homology"/>
<dbReference type="GO" id="GO:0005776">
    <property type="term" value="C:autophagosome"/>
    <property type="evidence" value="ECO:0007669"/>
    <property type="project" value="TreeGrafter"/>
</dbReference>
<comment type="similarity">
    <text evidence="4">Belongs to the protein kinase superfamily.</text>
</comment>
<evidence type="ECO:0000256" key="1">
    <source>
        <dbReference type="ARBA" id="ARBA00022741"/>
    </source>
</evidence>
<evidence type="ECO:0000259" key="5">
    <source>
        <dbReference type="PROSITE" id="PS50011"/>
    </source>
</evidence>
<keyword evidence="2 3" id="KW-0067">ATP-binding</keyword>
<dbReference type="GO" id="GO:0042594">
    <property type="term" value="P:response to starvation"/>
    <property type="evidence" value="ECO:0007669"/>
    <property type="project" value="TreeGrafter"/>
</dbReference>
<evidence type="ECO:0000256" key="3">
    <source>
        <dbReference type="PROSITE-ProRule" id="PRU10141"/>
    </source>
</evidence>
<sequence>MVGGLCYERRSSETTPKIAHPPVDIHAKYVTFVPSLAPSVPKEEENNNHDDYEYSQKNMVILKKGNRYEYLDTPSSCIGQGSFGIVFKGVNKTNGQLVAIKKMSSMNVRPDELKTMQRVQNRHLVALIDICDNLDGLVYLIMELCDTDLDRHLKWSTTGRLTTLELRTVMDNIARGYYALFKHRVVHRDIKPQNILLKYNKINGSVESAKITDFGVSRVLGDQQKDLCSNVAGTFYYMAPEVGANLLTTCAYGSSVDMWSIGCVFYQCLVGEMPFDECSLCRLFLNSAGGNYDAYEMPELPEHTDSELRRLITSLLEIDRDKRATPVDLYMSIVGPPAS</sequence>
<dbReference type="GO" id="GO:0034727">
    <property type="term" value="P:piecemeal microautophagy of the nucleus"/>
    <property type="evidence" value="ECO:0007669"/>
    <property type="project" value="TreeGrafter"/>
</dbReference>
<dbReference type="Pfam" id="PF00069">
    <property type="entry name" value="Pkinase"/>
    <property type="match status" value="1"/>
</dbReference>
<keyword evidence="4" id="KW-0808">Transferase</keyword>